<keyword evidence="1" id="KW-0472">Membrane</keyword>
<sequence>MSFLSPFISRHRPWLPTALTAGAVTWLLLTRLAAWRTSTALLAGWDVGVLAYLAVLGRSMLSWEPQRARARAEALDEGRWTVLLVTLGAVLVSLVAVALDLAGSKGTSPWAAALAMATVLLSWCFTHVIFANHYRHEHLLRGGLDFPGNKGEPDLLEFFYLSFTVGMTAQVSDVTTNSAAMRRLVLAHGLVSFVFNTAVVAGTVNIAAGLAS</sequence>
<keyword evidence="3" id="KW-1185">Reference proteome</keyword>
<evidence type="ECO:0000256" key="1">
    <source>
        <dbReference type="SAM" id="Phobius"/>
    </source>
</evidence>
<dbReference type="InterPro" id="IPR009781">
    <property type="entry name" value="DUF1345"/>
</dbReference>
<dbReference type="Pfam" id="PF07077">
    <property type="entry name" value="DUF1345"/>
    <property type="match status" value="1"/>
</dbReference>
<feature type="transmembrane region" description="Helical" evidence="1">
    <location>
        <begin position="110"/>
        <end position="131"/>
    </location>
</feature>
<proteinExistence type="predicted"/>
<protein>
    <submittedName>
        <fullName evidence="2">DUF1345 domain-containing protein</fullName>
    </submittedName>
</protein>
<comment type="caution">
    <text evidence="2">The sequence shown here is derived from an EMBL/GenBank/DDBJ whole genome shotgun (WGS) entry which is preliminary data.</text>
</comment>
<accession>A0ABV6JQX9</accession>
<dbReference type="EMBL" id="JBHLUN010000005">
    <property type="protein sequence ID" value="MFC0408124.1"/>
    <property type="molecule type" value="Genomic_DNA"/>
</dbReference>
<dbReference type="Proteomes" id="UP001589865">
    <property type="component" value="Unassembled WGS sequence"/>
</dbReference>
<feature type="transmembrane region" description="Helical" evidence="1">
    <location>
        <begin position="43"/>
        <end position="61"/>
    </location>
</feature>
<evidence type="ECO:0000313" key="2">
    <source>
        <dbReference type="EMBL" id="MFC0408124.1"/>
    </source>
</evidence>
<gene>
    <name evidence="2" type="ORF">ACFFGY_07670</name>
</gene>
<keyword evidence="1" id="KW-0812">Transmembrane</keyword>
<feature type="transmembrane region" description="Helical" evidence="1">
    <location>
        <begin position="190"/>
        <end position="211"/>
    </location>
</feature>
<name>A0ABV6JQX9_9PROT</name>
<organism evidence="2 3">
    <name type="scientific">Roseomonas elaeocarpi</name>
    <dbReference type="NCBI Taxonomy" id="907779"/>
    <lineage>
        <taxon>Bacteria</taxon>
        <taxon>Pseudomonadati</taxon>
        <taxon>Pseudomonadota</taxon>
        <taxon>Alphaproteobacteria</taxon>
        <taxon>Acetobacterales</taxon>
        <taxon>Roseomonadaceae</taxon>
        <taxon>Roseomonas</taxon>
    </lineage>
</organism>
<dbReference type="RefSeq" id="WP_377043866.1">
    <property type="nucleotide sequence ID" value="NZ_JBHLUN010000005.1"/>
</dbReference>
<feature type="transmembrane region" description="Helical" evidence="1">
    <location>
        <begin position="82"/>
        <end position="104"/>
    </location>
</feature>
<keyword evidence="1" id="KW-1133">Transmembrane helix</keyword>
<evidence type="ECO:0000313" key="3">
    <source>
        <dbReference type="Proteomes" id="UP001589865"/>
    </source>
</evidence>
<reference evidence="2 3" key="1">
    <citation type="submission" date="2024-09" db="EMBL/GenBank/DDBJ databases">
        <authorList>
            <person name="Sun Q."/>
            <person name="Mori K."/>
        </authorList>
    </citation>
    <scope>NUCLEOTIDE SEQUENCE [LARGE SCALE GENOMIC DNA]</scope>
    <source>
        <strain evidence="2 3">TBRC 5777</strain>
    </source>
</reference>